<dbReference type="STRING" id="45882.A0A0V1CJ72"/>
<dbReference type="Proteomes" id="UP000054653">
    <property type="component" value="Unassembled WGS sequence"/>
</dbReference>
<gene>
    <name evidence="2" type="ORF">T03_5382</name>
</gene>
<comment type="caution">
    <text evidence="2">The sequence shown here is derived from an EMBL/GenBank/DDBJ whole genome shotgun (WGS) entry which is preliminary data.</text>
</comment>
<evidence type="ECO:0000256" key="1">
    <source>
        <dbReference type="SAM" id="MobiDB-lite"/>
    </source>
</evidence>
<reference evidence="2 3" key="1">
    <citation type="submission" date="2015-01" db="EMBL/GenBank/DDBJ databases">
        <title>Evolution of Trichinella species and genotypes.</title>
        <authorList>
            <person name="Korhonen P.K."/>
            <person name="Edoardo P."/>
            <person name="Giuseppe L.R."/>
            <person name="Gasser R.B."/>
        </authorList>
    </citation>
    <scope>NUCLEOTIDE SEQUENCE [LARGE SCALE GENOMIC DNA]</scope>
    <source>
        <strain evidence="2">ISS120</strain>
    </source>
</reference>
<dbReference type="AlphaFoldDB" id="A0A0V1CJ72"/>
<accession>A0A0V1CJ72</accession>
<organism evidence="2 3">
    <name type="scientific">Trichinella britovi</name>
    <name type="common">Parasitic roundworm</name>
    <dbReference type="NCBI Taxonomy" id="45882"/>
    <lineage>
        <taxon>Eukaryota</taxon>
        <taxon>Metazoa</taxon>
        <taxon>Ecdysozoa</taxon>
        <taxon>Nematoda</taxon>
        <taxon>Enoplea</taxon>
        <taxon>Dorylaimia</taxon>
        <taxon>Trichinellida</taxon>
        <taxon>Trichinellidae</taxon>
        <taxon>Trichinella</taxon>
    </lineage>
</organism>
<protein>
    <submittedName>
        <fullName evidence="2">Uncharacterized protein</fullName>
    </submittedName>
</protein>
<keyword evidence="3" id="KW-1185">Reference proteome</keyword>
<dbReference type="OrthoDB" id="10304360at2759"/>
<dbReference type="EMBL" id="JYDI01000180">
    <property type="protein sequence ID" value="KRY49302.1"/>
    <property type="molecule type" value="Genomic_DNA"/>
</dbReference>
<evidence type="ECO:0000313" key="3">
    <source>
        <dbReference type="Proteomes" id="UP000054653"/>
    </source>
</evidence>
<evidence type="ECO:0000313" key="2">
    <source>
        <dbReference type="EMBL" id="KRY49302.1"/>
    </source>
</evidence>
<name>A0A0V1CJ72_TRIBR</name>
<sequence length="228" mass="25031">MSSSLGRVNLRIGATRVFDVTKFTTVCWFVVSMRMYATAPYAFSDASQNAWISKRVTWLRATGTSARGRRIFDRSGSSCFQRLQCSITSCGKGSSHDVPRCHRVWRNIFARTVNGAKYPTGSKTDRFDSPPGLSTTASGEKVKTSRHRSHCIPSVFQRWLLLEPDLSSTGTVVNASCSLLAHLCKWKPPLANSPASSLASLIVSYDVARSSTYMFSKISVAARGAASW</sequence>
<proteinExistence type="predicted"/>
<feature type="region of interest" description="Disordered" evidence="1">
    <location>
        <begin position="120"/>
        <end position="140"/>
    </location>
</feature>